<dbReference type="PROSITE" id="PS51257">
    <property type="entry name" value="PROKAR_LIPOPROTEIN"/>
    <property type="match status" value="1"/>
</dbReference>
<feature type="region of interest" description="Disordered" evidence="1">
    <location>
        <begin position="245"/>
        <end position="270"/>
    </location>
</feature>
<dbReference type="EMBL" id="MTEJ01000325">
    <property type="protein sequence ID" value="OQX04678.1"/>
    <property type="molecule type" value="Genomic_DNA"/>
</dbReference>
<dbReference type="AlphaFoldDB" id="A0A1Y1QFX2"/>
<evidence type="ECO:0000256" key="2">
    <source>
        <dbReference type="SAM" id="SignalP"/>
    </source>
</evidence>
<name>A0A1Y1QFX2_9GAMM</name>
<gene>
    <name evidence="3" type="ORF">BWK73_35525</name>
</gene>
<keyword evidence="2" id="KW-0732">Signal</keyword>
<protein>
    <recommendedName>
        <fullName evidence="5">Lipoprotein</fullName>
    </recommendedName>
</protein>
<dbReference type="Proteomes" id="UP000192491">
    <property type="component" value="Unassembled WGS sequence"/>
</dbReference>
<organism evidence="3 4">
    <name type="scientific">Thiothrix lacustris</name>
    <dbReference type="NCBI Taxonomy" id="525917"/>
    <lineage>
        <taxon>Bacteria</taxon>
        <taxon>Pseudomonadati</taxon>
        <taxon>Pseudomonadota</taxon>
        <taxon>Gammaproteobacteria</taxon>
        <taxon>Thiotrichales</taxon>
        <taxon>Thiotrichaceae</taxon>
        <taxon>Thiothrix</taxon>
    </lineage>
</organism>
<feature type="signal peptide" evidence="2">
    <location>
        <begin position="1"/>
        <end position="17"/>
    </location>
</feature>
<accession>A0A1Y1QFX2</accession>
<evidence type="ECO:0000256" key="1">
    <source>
        <dbReference type="SAM" id="MobiDB-lite"/>
    </source>
</evidence>
<reference evidence="3 4" key="1">
    <citation type="submission" date="2017-01" db="EMBL/GenBank/DDBJ databases">
        <title>Novel large sulfur bacteria in the metagenomes of groundwater-fed chemosynthetic microbial mats in the Lake Huron basin.</title>
        <authorList>
            <person name="Sharrar A.M."/>
            <person name="Flood B.E."/>
            <person name="Bailey J.V."/>
            <person name="Jones D.S."/>
            <person name="Biddanda B."/>
            <person name="Ruberg S.A."/>
            <person name="Marcus D.N."/>
            <person name="Dick G.J."/>
        </authorList>
    </citation>
    <scope>NUCLEOTIDE SEQUENCE [LARGE SCALE GENOMIC DNA]</scope>
    <source>
        <strain evidence="3">A8</strain>
    </source>
</reference>
<feature type="chain" id="PRO_5012553333" description="Lipoprotein" evidence="2">
    <location>
        <begin position="18"/>
        <end position="270"/>
    </location>
</feature>
<proteinExistence type="predicted"/>
<evidence type="ECO:0000313" key="3">
    <source>
        <dbReference type="EMBL" id="OQX04678.1"/>
    </source>
</evidence>
<sequence>MKHLKLKMSALAVLALAGCVENPVISDARADYRDMSRPELAVDMRVEGDNTGAAREFPVNGNAQHYRAYVQATPNERYRLRVTNNSGERIGVVIAVDGRNIISGKQSNLRNDERMYILEPYASGTYEGWRSGQNQTNRFFFTQASNAYATAWGDTSAMGVIAMAAYPEKPRLPPPPVMHSNRMEAAPAAAPMMRPAPGTGYGESTWSPSHSVDFEPVGSPMEKLFLKYEWRETLCEKRVLPECRAVQPPRPGNNRFWPENGGYAPPPPRH</sequence>
<comment type="caution">
    <text evidence="3">The sequence shown here is derived from an EMBL/GenBank/DDBJ whole genome shotgun (WGS) entry which is preliminary data.</text>
</comment>
<evidence type="ECO:0008006" key="5">
    <source>
        <dbReference type="Google" id="ProtNLM"/>
    </source>
</evidence>
<evidence type="ECO:0000313" key="4">
    <source>
        <dbReference type="Proteomes" id="UP000192491"/>
    </source>
</evidence>